<evidence type="ECO:0000313" key="3">
    <source>
        <dbReference type="EMBL" id="TYP95311.1"/>
    </source>
</evidence>
<keyword evidence="4" id="KW-1185">Reference proteome</keyword>
<comment type="caution">
    <text evidence="3">The sequence shown here is derived from an EMBL/GenBank/DDBJ whole genome shotgun (WGS) entry which is preliminary data.</text>
</comment>
<dbReference type="Proteomes" id="UP000324595">
    <property type="component" value="Unassembled WGS sequence"/>
</dbReference>
<dbReference type="Pfam" id="PF04993">
    <property type="entry name" value="TfoX_N"/>
    <property type="match status" value="1"/>
</dbReference>
<evidence type="ECO:0000313" key="4">
    <source>
        <dbReference type="Proteomes" id="UP000324595"/>
    </source>
</evidence>
<feature type="region of interest" description="Disordered" evidence="1">
    <location>
        <begin position="104"/>
        <end position="127"/>
    </location>
</feature>
<dbReference type="AlphaFoldDB" id="A0A5D3YRZ9"/>
<organism evidence="3 4">
    <name type="scientific">Fodinibius salinus</name>
    <dbReference type="NCBI Taxonomy" id="860790"/>
    <lineage>
        <taxon>Bacteria</taxon>
        <taxon>Pseudomonadati</taxon>
        <taxon>Balneolota</taxon>
        <taxon>Balneolia</taxon>
        <taxon>Balneolales</taxon>
        <taxon>Balneolaceae</taxon>
        <taxon>Fodinibius</taxon>
    </lineage>
</organism>
<dbReference type="SUPFAM" id="SSF159894">
    <property type="entry name" value="YgaC/TfoX-N like"/>
    <property type="match status" value="1"/>
</dbReference>
<name>A0A5D3YRZ9_9BACT</name>
<dbReference type="EMBL" id="VNHY01000001">
    <property type="protein sequence ID" value="TYP95311.1"/>
    <property type="molecule type" value="Genomic_DNA"/>
</dbReference>
<evidence type="ECO:0000256" key="1">
    <source>
        <dbReference type="SAM" id="MobiDB-lite"/>
    </source>
</evidence>
<dbReference type="RefSeq" id="WP_170245562.1">
    <property type="nucleotide sequence ID" value="NZ_VNHY01000001.1"/>
</dbReference>
<gene>
    <name evidence="3" type="ORF">LX73_0609</name>
</gene>
<feature type="domain" description="TfoX N-terminal" evidence="2">
    <location>
        <begin position="20"/>
        <end position="102"/>
    </location>
</feature>
<protein>
    <submittedName>
        <fullName evidence="3">TfoX N-terminal domain-containing protein</fullName>
    </submittedName>
</protein>
<evidence type="ECO:0000259" key="2">
    <source>
        <dbReference type="Pfam" id="PF04993"/>
    </source>
</evidence>
<proteinExistence type="predicted"/>
<reference evidence="3 4" key="1">
    <citation type="submission" date="2019-07" db="EMBL/GenBank/DDBJ databases">
        <title>Genomic Encyclopedia of Archaeal and Bacterial Type Strains, Phase II (KMG-II): from individual species to whole genera.</title>
        <authorList>
            <person name="Goeker M."/>
        </authorList>
    </citation>
    <scope>NUCLEOTIDE SEQUENCE [LARGE SCALE GENOMIC DNA]</scope>
    <source>
        <strain evidence="3 4">DSM 21935</strain>
    </source>
</reference>
<sequence length="127" mass="14471">MATYNQRLEDLLDHHLIDNEELEKKKKLGGVGYTINGNMCLGIYNDLLVARVGTHLATTLTEKPGITPYLPEDDNFDEFISVEDTIYSHSKALQKFIDESISYTKQLPPKEHDQEELDLSDFPDSNI</sequence>
<dbReference type="InterPro" id="IPR007076">
    <property type="entry name" value="TfoX_N"/>
</dbReference>
<accession>A0A5D3YRZ9</accession>